<keyword evidence="3" id="KW-1185">Reference proteome</keyword>
<dbReference type="EMBL" id="FNHF01000002">
    <property type="protein sequence ID" value="SDM29922.1"/>
    <property type="molecule type" value="Genomic_DNA"/>
</dbReference>
<accession>A0A1G9S3C1</accession>
<gene>
    <name evidence="2" type="ORF">SAMN05216244_2261</name>
</gene>
<organism evidence="2 3">
    <name type="scientific">Sediminibacillus halophilus</name>
    <dbReference type="NCBI Taxonomy" id="482461"/>
    <lineage>
        <taxon>Bacteria</taxon>
        <taxon>Bacillati</taxon>
        <taxon>Bacillota</taxon>
        <taxon>Bacilli</taxon>
        <taxon>Bacillales</taxon>
        <taxon>Bacillaceae</taxon>
        <taxon>Sediminibacillus</taxon>
    </lineage>
</organism>
<evidence type="ECO:0000313" key="2">
    <source>
        <dbReference type="EMBL" id="SDM29922.1"/>
    </source>
</evidence>
<dbReference type="InterPro" id="IPR025889">
    <property type="entry name" value="GSP17M-like_dom"/>
</dbReference>
<dbReference type="Pfam" id="PF11181">
    <property type="entry name" value="YflT"/>
    <property type="match status" value="1"/>
</dbReference>
<evidence type="ECO:0000313" key="3">
    <source>
        <dbReference type="Proteomes" id="UP000182347"/>
    </source>
</evidence>
<reference evidence="3" key="1">
    <citation type="submission" date="2016-10" db="EMBL/GenBank/DDBJ databases">
        <authorList>
            <person name="Varghese N."/>
            <person name="Submissions S."/>
        </authorList>
    </citation>
    <scope>NUCLEOTIDE SEQUENCE [LARGE SCALE GENOMIC DNA]</scope>
    <source>
        <strain evidence="3">CGMCC 1.6199</strain>
    </source>
</reference>
<protein>
    <submittedName>
        <fullName evidence="2">Heat induced stress protein YflT</fullName>
    </submittedName>
</protein>
<sequence>MEEYHKLEAFPTEDAAFERIKEIKANGIPEYHIWVVSQQKEDAGMLNELANIQYKTVQGATREKFASLFSDKAVEEKVLDKFNISPEEKEQYIDRLNEGQLLVYIEDPDLEDSVSYLSAQPTLFDINQKSNEKKA</sequence>
<proteinExistence type="predicted"/>
<feature type="domain" description="General stress protein 17M-like" evidence="1">
    <location>
        <begin position="7"/>
        <end position="99"/>
    </location>
</feature>
<dbReference type="AlphaFoldDB" id="A0A1G9S3C1"/>
<evidence type="ECO:0000259" key="1">
    <source>
        <dbReference type="Pfam" id="PF11181"/>
    </source>
</evidence>
<name>A0A1G9S3C1_9BACI</name>
<dbReference type="STRING" id="482461.SAMN05216244_2261"/>
<dbReference type="Proteomes" id="UP000182347">
    <property type="component" value="Unassembled WGS sequence"/>
</dbReference>
<dbReference type="RefSeq" id="WP_074598894.1">
    <property type="nucleotide sequence ID" value="NZ_FNHF01000002.1"/>
</dbReference>